<protein>
    <submittedName>
        <fullName evidence="5">Protein SMG7L</fullName>
    </submittedName>
</protein>
<dbReference type="GO" id="GO:0005697">
    <property type="term" value="C:telomerase holoenzyme complex"/>
    <property type="evidence" value="ECO:0007669"/>
    <property type="project" value="TreeGrafter"/>
</dbReference>
<gene>
    <name evidence="5" type="ORF">Salat_0330300</name>
</gene>
<feature type="domain" description="DNA/RNA-binding" evidence="3">
    <location>
        <begin position="186"/>
        <end position="501"/>
    </location>
</feature>
<keyword evidence="1" id="KW-0677">Repeat</keyword>
<reference evidence="5" key="2">
    <citation type="journal article" date="2024" name="Plant">
        <title>Genomic evolution and insights into agronomic trait innovations of Sesamum species.</title>
        <authorList>
            <person name="Miao H."/>
            <person name="Wang L."/>
            <person name="Qu L."/>
            <person name="Liu H."/>
            <person name="Sun Y."/>
            <person name="Le M."/>
            <person name="Wang Q."/>
            <person name="Wei S."/>
            <person name="Zheng Y."/>
            <person name="Lin W."/>
            <person name="Duan Y."/>
            <person name="Cao H."/>
            <person name="Xiong S."/>
            <person name="Wang X."/>
            <person name="Wei L."/>
            <person name="Li C."/>
            <person name="Ma Q."/>
            <person name="Ju M."/>
            <person name="Zhao R."/>
            <person name="Li G."/>
            <person name="Mu C."/>
            <person name="Tian Q."/>
            <person name="Mei H."/>
            <person name="Zhang T."/>
            <person name="Gao T."/>
            <person name="Zhang H."/>
        </authorList>
    </citation>
    <scope>NUCLEOTIDE SEQUENCE</scope>
    <source>
        <strain evidence="5">3651</strain>
    </source>
</reference>
<comment type="caution">
    <text evidence="5">The sequence shown here is derived from an EMBL/GenBank/DDBJ whole genome shotgun (WGS) entry which is preliminary data.</text>
</comment>
<dbReference type="InterPro" id="IPR018834">
    <property type="entry name" value="DNA/RNA-bd_Est1-type"/>
</dbReference>
<dbReference type="FunFam" id="1.25.40.10:FF:000225">
    <property type="entry name" value="Protein SMG7"/>
    <property type="match status" value="1"/>
</dbReference>
<accession>A0AAE2CZN4</accession>
<dbReference type="InterPro" id="IPR019458">
    <property type="entry name" value="Est1-like_N"/>
</dbReference>
<dbReference type="GO" id="GO:0042162">
    <property type="term" value="F:telomeric DNA binding"/>
    <property type="evidence" value="ECO:0007669"/>
    <property type="project" value="TreeGrafter"/>
</dbReference>
<dbReference type="EMBL" id="JACGWO010000001">
    <property type="protein sequence ID" value="KAK4439954.1"/>
    <property type="molecule type" value="Genomic_DNA"/>
</dbReference>
<dbReference type="Pfam" id="PF10373">
    <property type="entry name" value="EST1_DNA_bind"/>
    <property type="match status" value="1"/>
</dbReference>
<dbReference type="SUPFAM" id="SSF48452">
    <property type="entry name" value="TPR-like"/>
    <property type="match status" value="1"/>
</dbReference>
<keyword evidence="6" id="KW-1185">Reference proteome</keyword>
<dbReference type="PANTHER" id="PTHR15696">
    <property type="entry name" value="SMG-7 SUPPRESSOR WITH MORPHOLOGICAL EFFECT ON GENITALIA PROTEIN 7"/>
    <property type="match status" value="1"/>
</dbReference>
<evidence type="ECO:0000313" key="5">
    <source>
        <dbReference type="EMBL" id="KAK4439954.1"/>
    </source>
</evidence>
<evidence type="ECO:0000313" key="6">
    <source>
        <dbReference type="Proteomes" id="UP001293254"/>
    </source>
</evidence>
<dbReference type="Gene3D" id="1.25.40.10">
    <property type="entry name" value="Tetratricopeptide repeat domain"/>
    <property type="match status" value="1"/>
</dbReference>
<dbReference type="GO" id="GO:0070034">
    <property type="term" value="F:telomerase RNA binding"/>
    <property type="evidence" value="ECO:0007669"/>
    <property type="project" value="TreeGrafter"/>
</dbReference>
<organism evidence="5 6">
    <name type="scientific">Sesamum alatum</name>
    <dbReference type="NCBI Taxonomy" id="300844"/>
    <lineage>
        <taxon>Eukaryota</taxon>
        <taxon>Viridiplantae</taxon>
        <taxon>Streptophyta</taxon>
        <taxon>Embryophyta</taxon>
        <taxon>Tracheophyta</taxon>
        <taxon>Spermatophyta</taxon>
        <taxon>Magnoliopsida</taxon>
        <taxon>eudicotyledons</taxon>
        <taxon>Gunneridae</taxon>
        <taxon>Pentapetalae</taxon>
        <taxon>asterids</taxon>
        <taxon>lamiids</taxon>
        <taxon>Lamiales</taxon>
        <taxon>Pedaliaceae</taxon>
        <taxon>Sesamum</taxon>
    </lineage>
</organism>
<evidence type="ECO:0000256" key="1">
    <source>
        <dbReference type="ARBA" id="ARBA00022737"/>
    </source>
</evidence>
<evidence type="ECO:0000256" key="2">
    <source>
        <dbReference type="SAM" id="MobiDB-lite"/>
    </source>
</evidence>
<proteinExistence type="predicted"/>
<sequence length="986" mass="111257">MDQQKSFLEVVSSEKQMLTLIYSKGILHGDVWEIYGKVRTGYEKILLNSNQMAERQEVEYHLWKLHYVLIDEFRKKIRQQSENMRKENSSDSIDSQSNTDKSLDGFKSFLSEATEFYTKLIVKLRKRCGLPAEIFLNNKNYGSFSTNQTELHACQHTCHRLLICLGDLARYTEIAKKPDASEWSTAATYYLEATRTWPDSGNPHNQLALLATYVGDPFLALYHCVRSLAVKEPFPDAWRNIMLLFEENRFAKLQSLSSQMQLDFLNPAKRSYLQNTYHEENGSRQDSISEDMEDVCPEKFGLWPILVRTISYLLTGSSLEEFPYTLASALHSLDSLLAMDDARLGITLESYQKLDSSRRGPYRAIQLVSIFIFIVHSLTESPEREESKENDDLKHSALTPLAFAAIFICMGRLTERCLTGIKGDICPLLPAVLVFLEWLVGAFDTVEANDADERVMNALSYYFGALAGLLDRIEQNEKKTPLDHTALWEDHELRGFYPLTRVHEMLDFTTNMECMGNYSIRNQCRSQRIYLAATRIMDISKSSWEQISCGKVGRVFNSVKTTKFLDREAENAASVSSHEVKEPDEQAAGSPRNEDKPLPEEFESCSDQRTQHTMEEEEVILFKPITRRNSAPLYISKDTKDPVCPEGTEIQTALADEWLRRATSLSSGQNMEDTDSFTFCSTPSNSGHNRPFKQKDHIVKDSTTHPTGPPSLSAWVLSRGSSNIERDKGLNDFDKLKLSPIDEMASTSFSDLSINDTTGSGVATGHISTIIHSASPCVTPTPSAPLLPDDAAWLRENSLMSPEYKTAAGNEADGILGAPPITGYMGRTTVRPPVGFVPGLSGLVDGYPPYLGMSSSEWLYHYRNSQNMPGNHVSPIHYNTPPAFGNFHPHELSSFDLCDQWGNHLVSSPMLYFGSPQIYPESPLVYGAEEQKRDKFFLGYQRPFPYVCGIGRELSSEQPPLLQYLKEKERQLQPGSQLRGPTFMGN</sequence>
<dbReference type="InterPro" id="IPR011990">
    <property type="entry name" value="TPR-like_helical_dom_sf"/>
</dbReference>
<dbReference type="GO" id="GO:0000184">
    <property type="term" value="P:nuclear-transcribed mRNA catabolic process, nonsense-mediated decay"/>
    <property type="evidence" value="ECO:0007669"/>
    <property type="project" value="TreeGrafter"/>
</dbReference>
<feature type="region of interest" description="Disordered" evidence="2">
    <location>
        <begin position="570"/>
        <end position="616"/>
    </location>
</feature>
<dbReference type="AlphaFoldDB" id="A0AAE2CZN4"/>
<feature type="domain" description="Telomerase activating protein Est1-like N-terminal" evidence="4">
    <location>
        <begin position="58"/>
        <end position="174"/>
    </location>
</feature>
<dbReference type="Pfam" id="PF10374">
    <property type="entry name" value="EST1"/>
    <property type="match status" value="1"/>
</dbReference>
<reference evidence="5" key="1">
    <citation type="submission" date="2020-06" db="EMBL/GenBank/DDBJ databases">
        <authorList>
            <person name="Li T."/>
            <person name="Hu X."/>
            <person name="Zhang T."/>
            <person name="Song X."/>
            <person name="Zhang H."/>
            <person name="Dai N."/>
            <person name="Sheng W."/>
            <person name="Hou X."/>
            <person name="Wei L."/>
        </authorList>
    </citation>
    <scope>NUCLEOTIDE SEQUENCE</scope>
    <source>
        <strain evidence="5">3651</strain>
        <tissue evidence="5">Leaf</tissue>
    </source>
</reference>
<dbReference type="InterPro" id="IPR045153">
    <property type="entry name" value="Est1/Ebs1-like"/>
</dbReference>
<name>A0AAE2CZN4_9LAMI</name>
<evidence type="ECO:0000259" key="3">
    <source>
        <dbReference type="Pfam" id="PF10373"/>
    </source>
</evidence>
<evidence type="ECO:0000259" key="4">
    <source>
        <dbReference type="Pfam" id="PF10374"/>
    </source>
</evidence>
<dbReference type="PANTHER" id="PTHR15696:SF0">
    <property type="entry name" value="TELOMERASE-BINDING PROTEIN EST1A"/>
    <property type="match status" value="1"/>
</dbReference>
<dbReference type="Proteomes" id="UP001293254">
    <property type="component" value="Unassembled WGS sequence"/>
</dbReference>